<dbReference type="Proteomes" id="UP000198589">
    <property type="component" value="Unassembled WGS sequence"/>
</dbReference>
<sequence>MGTVHLSPVVRSTDVAAPPPESEEQAVLVTLCPSTLRGQPEVTVLSDSVEDAILAAGAGELDGHQTHGSVVTLFAYGPDAEQLWRSMEAVVRGFPHQRGHVTIRYGLFGAPCRELAV</sequence>
<name>A0A1I2DSL8_9ACTN</name>
<accession>A0A1I2DSL8</accession>
<reference evidence="3" key="1">
    <citation type="submission" date="2016-10" db="EMBL/GenBank/DDBJ databases">
        <authorList>
            <person name="Varghese N."/>
            <person name="Submissions S."/>
        </authorList>
    </citation>
    <scope>NUCLEOTIDE SEQUENCE [LARGE SCALE GENOMIC DNA]</scope>
    <source>
        <strain evidence="3">DSM 46838</strain>
    </source>
</reference>
<gene>
    <name evidence="2" type="ORF">SAMN05216574_106107</name>
</gene>
<proteinExistence type="predicted"/>
<evidence type="ECO:0000313" key="2">
    <source>
        <dbReference type="EMBL" id="SFE83457.1"/>
    </source>
</evidence>
<keyword evidence="3" id="KW-1185">Reference proteome</keyword>
<protein>
    <submittedName>
        <fullName evidence="2">Uncharacterized protein</fullName>
    </submittedName>
</protein>
<dbReference type="RefSeq" id="WP_092196740.1">
    <property type="nucleotide sequence ID" value="NZ_FOND01000006.1"/>
</dbReference>
<evidence type="ECO:0000313" key="3">
    <source>
        <dbReference type="Proteomes" id="UP000198589"/>
    </source>
</evidence>
<dbReference type="STRING" id="1798228.SAMN05216574_106107"/>
<dbReference type="AlphaFoldDB" id="A0A1I2DSL8"/>
<dbReference type="OrthoDB" id="678788at2"/>
<organism evidence="2 3">
    <name type="scientific">Blastococcus tunisiensis</name>
    <dbReference type="NCBI Taxonomy" id="1798228"/>
    <lineage>
        <taxon>Bacteria</taxon>
        <taxon>Bacillati</taxon>
        <taxon>Actinomycetota</taxon>
        <taxon>Actinomycetes</taxon>
        <taxon>Geodermatophilales</taxon>
        <taxon>Geodermatophilaceae</taxon>
        <taxon>Blastococcus</taxon>
    </lineage>
</organism>
<dbReference type="EMBL" id="FOND01000006">
    <property type="protein sequence ID" value="SFE83457.1"/>
    <property type="molecule type" value="Genomic_DNA"/>
</dbReference>
<feature type="region of interest" description="Disordered" evidence="1">
    <location>
        <begin position="1"/>
        <end position="22"/>
    </location>
</feature>
<evidence type="ECO:0000256" key="1">
    <source>
        <dbReference type="SAM" id="MobiDB-lite"/>
    </source>
</evidence>